<sequence>MKINWKHTLVMFILSVSLVIPSAAFHVAADEKYASTTTVKSYPLTSDIKVEVKSVLNETTSEGGRIGTVVRLYNDGDRLTGVPEYEVRAKTQDGLEYILRPSQANPKNIQPKETVELSYMTVIERYDVFSLIELSFYDVDEFVYPKQEKKIISLPISDIEWKGEKAVLTDPSTMKTWEDKFTLPVLSTTLTYKPVSLAEQNTPDGPMTIVTLLVTNTGDKKTVIPDFRINGKSENKIYSGKRIEKDPITLELGEENYIHYAIPIRNKMDLKSLSVLTPEDFVGEDNKHTEYLIGRLTITPPGANNVRFFMNQLSQYEWSKPIQIDPLTKLIRPDISISMVDLRVYESAGGGFKAAVAKFKLLNKSESPLQVPEFQTVLTSISGNKYQGTRQNTQVKTLIPNISYVIYYSFIIPNAETGEQLAMEITDGKSVEPYNLPLAAFKTKVMDETDDKDAAFYPFQVTLNDWAKSTNYTMGQGSMPYSYKMNLDFGIKLQDEIVVDQSFSKMRVEFADTNNRIMASKELSFTGDNKLVSGVQTIEFNSDRFETTIYLRMYEIIDTPFGEARRLVQTVKR</sequence>
<evidence type="ECO:0000313" key="3">
    <source>
        <dbReference type="Proteomes" id="UP000481087"/>
    </source>
</evidence>
<dbReference type="EMBL" id="WTUZ01000020">
    <property type="protein sequence ID" value="MZQ83671.1"/>
    <property type="molecule type" value="Genomic_DNA"/>
</dbReference>
<dbReference type="AlphaFoldDB" id="A0A6L8V294"/>
<keyword evidence="1" id="KW-0732">Signal</keyword>
<keyword evidence="3" id="KW-1185">Reference proteome</keyword>
<proteinExistence type="predicted"/>
<dbReference type="RefSeq" id="WP_161407811.1">
    <property type="nucleotide sequence ID" value="NZ_WTUZ01000020.1"/>
</dbReference>
<reference evidence="2 3" key="1">
    <citation type="submission" date="2019-12" db="EMBL/GenBank/DDBJ databases">
        <title>Paenibacillus sp. nov. sp. isolated from soil.</title>
        <authorList>
            <person name="Kim J."/>
            <person name="Jeong S.E."/>
            <person name="Jung H.S."/>
            <person name="Jeon C.O."/>
        </authorList>
    </citation>
    <scope>NUCLEOTIDE SEQUENCE [LARGE SCALE GENOMIC DNA]</scope>
    <source>
        <strain evidence="2 3">5J-6</strain>
    </source>
</reference>
<comment type="caution">
    <text evidence="2">The sequence shown here is derived from an EMBL/GenBank/DDBJ whole genome shotgun (WGS) entry which is preliminary data.</text>
</comment>
<evidence type="ECO:0000256" key="1">
    <source>
        <dbReference type="SAM" id="SignalP"/>
    </source>
</evidence>
<feature type="chain" id="PRO_5038708452" evidence="1">
    <location>
        <begin position="29"/>
        <end position="573"/>
    </location>
</feature>
<accession>A0A6L8V294</accession>
<feature type="signal peptide" evidence="1">
    <location>
        <begin position="1"/>
        <end position="28"/>
    </location>
</feature>
<dbReference type="Proteomes" id="UP000481087">
    <property type="component" value="Unassembled WGS sequence"/>
</dbReference>
<organism evidence="2 3">
    <name type="scientific">Paenibacillus silvestris</name>
    <dbReference type="NCBI Taxonomy" id="2606219"/>
    <lineage>
        <taxon>Bacteria</taxon>
        <taxon>Bacillati</taxon>
        <taxon>Bacillota</taxon>
        <taxon>Bacilli</taxon>
        <taxon>Bacillales</taxon>
        <taxon>Paenibacillaceae</taxon>
        <taxon>Paenibacillus</taxon>
    </lineage>
</organism>
<evidence type="ECO:0000313" key="2">
    <source>
        <dbReference type="EMBL" id="MZQ83671.1"/>
    </source>
</evidence>
<protein>
    <submittedName>
        <fullName evidence="2">Uncharacterized protein</fullName>
    </submittedName>
</protein>
<name>A0A6L8V294_9BACL</name>
<gene>
    <name evidence="2" type="ORF">GQF01_16280</name>
</gene>